<keyword evidence="1" id="KW-0812">Transmembrane</keyword>
<proteinExistence type="predicted"/>
<reference evidence="2" key="1">
    <citation type="journal article" date="2015" name="Nature">
        <title>Complex archaea that bridge the gap between prokaryotes and eukaryotes.</title>
        <authorList>
            <person name="Spang A."/>
            <person name="Saw J.H."/>
            <person name="Jorgensen S.L."/>
            <person name="Zaremba-Niedzwiedzka K."/>
            <person name="Martijn J."/>
            <person name="Lind A.E."/>
            <person name="van Eijk R."/>
            <person name="Schleper C."/>
            <person name="Guy L."/>
            <person name="Ettema T.J."/>
        </authorList>
    </citation>
    <scope>NUCLEOTIDE SEQUENCE</scope>
</reference>
<dbReference type="AlphaFoldDB" id="A0A0F9H471"/>
<evidence type="ECO:0000313" key="2">
    <source>
        <dbReference type="EMBL" id="KKL70127.1"/>
    </source>
</evidence>
<feature type="transmembrane region" description="Helical" evidence="1">
    <location>
        <begin position="39"/>
        <end position="57"/>
    </location>
</feature>
<feature type="non-terminal residue" evidence="2">
    <location>
        <position position="133"/>
    </location>
</feature>
<gene>
    <name evidence="2" type="ORF">LCGC14_2108010</name>
</gene>
<protein>
    <submittedName>
        <fullName evidence="2">Uncharacterized protein</fullName>
    </submittedName>
</protein>
<sequence length="133" mass="15274">MNLSNRRRKRKIFISQNPSWKTYQAATNRNPFKKILKRIGIYTGLLSFFLALVYSITGEIPGLTYLQARKKSSVTPEYKTEPEDPILKRLHKNDVQVLIAGKSIVNRTEKNFRFVSNGQTLTAKTSLDISLQN</sequence>
<comment type="caution">
    <text evidence="2">The sequence shown here is derived from an EMBL/GenBank/DDBJ whole genome shotgun (WGS) entry which is preliminary data.</text>
</comment>
<keyword evidence="1" id="KW-0472">Membrane</keyword>
<evidence type="ECO:0000256" key="1">
    <source>
        <dbReference type="SAM" id="Phobius"/>
    </source>
</evidence>
<name>A0A0F9H471_9ZZZZ</name>
<dbReference type="EMBL" id="LAZR01025989">
    <property type="protein sequence ID" value="KKL70127.1"/>
    <property type="molecule type" value="Genomic_DNA"/>
</dbReference>
<keyword evidence="1" id="KW-1133">Transmembrane helix</keyword>
<organism evidence="2">
    <name type="scientific">marine sediment metagenome</name>
    <dbReference type="NCBI Taxonomy" id="412755"/>
    <lineage>
        <taxon>unclassified sequences</taxon>
        <taxon>metagenomes</taxon>
        <taxon>ecological metagenomes</taxon>
    </lineage>
</organism>
<accession>A0A0F9H471</accession>